<keyword evidence="1" id="KW-0812">Transmembrane</keyword>
<evidence type="ECO:0000313" key="2">
    <source>
        <dbReference type="EMBL" id="CAB4619425.1"/>
    </source>
</evidence>
<keyword evidence="1" id="KW-0472">Membrane</keyword>
<name>A0A6J6I6I1_9ZZZZ</name>
<feature type="transmembrane region" description="Helical" evidence="1">
    <location>
        <begin position="103"/>
        <end position="123"/>
    </location>
</feature>
<gene>
    <name evidence="2" type="ORF">UFOPK1931_00412</name>
</gene>
<keyword evidence="1" id="KW-1133">Transmembrane helix</keyword>
<feature type="transmembrane region" description="Helical" evidence="1">
    <location>
        <begin position="6"/>
        <end position="28"/>
    </location>
</feature>
<protein>
    <submittedName>
        <fullName evidence="2">Unannotated protein</fullName>
    </submittedName>
</protein>
<reference evidence="2" key="1">
    <citation type="submission" date="2020-05" db="EMBL/GenBank/DDBJ databases">
        <authorList>
            <person name="Chiriac C."/>
            <person name="Salcher M."/>
            <person name="Ghai R."/>
            <person name="Kavagutti S V."/>
        </authorList>
    </citation>
    <scope>NUCLEOTIDE SEQUENCE</scope>
</reference>
<feature type="transmembrane region" description="Helical" evidence="1">
    <location>
        <begin position="79"/>
        <end position="97"/>
    </location>
</feature>
<proteinExistence type="predicted"/>
<evidence type="ECO:0000256" key="1">
    <source>
        <dbReference type="SAM" id="Phobius"/>
    </source>
</evidence>
<sequence>MDQSAALGGLMMLVIAGLFVLVFIPSWFQNRVDRADSRQGAAALRNQVKEVKSSSSAPATSKLRLAADQGRRLSMTKNTMSVLAVLAFSGSATSAFFALQTPLLFVATGAGLLVGFFMLLVAIKASSEIRKLLIRVAMSKTEMTANLARSWKEPVLPSDLAESDPRAWTPNPLPSPAYRSRIGELEIPNVATVTEINHSGKNFDTQDEINKILRKRRATA</sequence>
<organism evidence="2">
    <name type="scientific">freshwater metagenome</name>
    <dbReference type="NCBI Taxonomy" id="449393"/>
    <lineage>
        <taxon>unclassified sequences</taxon>
        <taxon>metagenomes</taxon>
        <taxon>ecological metagenomes</taxon>
    </lineage>
</organism>
<accession>A0A6J6I6I1</accession>
<dbReference type="AlphaFoldDB" id="A0A6J6I6I1"/>
<dbReference type="EMBL" id="CAEZVE010000056">
    <property type="protein sequence ID" value="CAB4619425.1"/>
    <property type="molecule type" value="Genomic_DNA"/>
</dbReference>